<gene>
    <name evidence="1" type="ORF">CT122_23480</name>
</gene>
<dbReference type="Proteomes" id="UP000230024">
    <property type="component" value="Chromosome"/>
</dbReference>
<proteinExistence type="predicted"/>
<dbReference type="EMBL" id="CP024712">
    <property type="protein sequence ID" value="ATV19436.1"/>
    <property type="molecule type" value="Genomic_DNA"/>
</dbReference>
<name>A0AAU8XL47_PSESF</name>
<evidence type="ECO:0000313" key="1">
    <source>
        <dbReference type="EMBL" id="ATV19436.1"/>
    </source>
</evidence>
<reference evidence="1 2" key="1">
    <citation type="submission" date="2017-11" db="EMBL/GenBank/DDBJ databases">
        <title>Complete DNA Sequence of Pseudomonas syringae pv. actinidiae, biovar 5 (Psa5).</title>
        <authorList>
            <person name="Butler M."/>
            <person name="Taiaroa G."/>
            <person name="Sumpter N."/>
            <person name="Poulter R."/>
        </authorList>
    </citation>
    <scope>NUCLEOTIDE SEQUENCE [LARGE SCALE GENOMIC DNA]</scope>
    <source>
        <strain evidence="1 2">MAFF212063</strain>
    </source>
</reference>
<sequence>MEQTPVRQLRSGLNGGTLARIACLGWGSLIWEPRDFVIQGQWFEDGPLIPVEFARQSQDGRITLVLVEARQMIPSLWAVMEAVDLASAVEALRAREGIPGKNVEKHVCRWSVGQPSPRLIPRLSEWANAHDLVHVLWTGLPPKFNGAEITPSAKQVVEYLETLSGEQRERAEQYVRLAPRQIDTHYRRCIEASLHWHPLEGD</sequence>
<accession>A0AAU8XL47</accession>
<protein>
    <submittedName>
        <fullName evidence="1">Uncharacterized protein</fullName>
    </submittedName>
</protein>
<organism evidence="1 2">
    <name type="scientific">Pseudomonas syringae pv. actinidiae</name>
    <dbReference type="NCBI Taxonomy" id="103796"/>
    <lineage>
        <taxon>Bacteria</taxon>
        <taxon>Pseudomonadati</taxon>
        <taxon>Pseudomonadota</taxon>
        <taxon>Gammaproteobacteria</taxon>
        <taxon>Pseudomonadales</taxon>
        <taxon>Pseudomonadaceae</taxon>
        <taxon>Pseudomonas</taxon>
        <taxon>Pseudomonas syringae</taxon>
    </lineage>
</organism>
<dbReference type="AlphaFoldDB" id="A0AAU8XL47"/>
<evidence type="ECO:0000313" key="2">
    <source>
        <dbReference type="Proteomes" id="UP000230024"/>
    </source>
</evidence>